<gene>
    <name evidence="6" type="ORF">ACFQBQ_06755</name>
</gene>
<dbReference type="Proteomes" id="UP001596391">
    <property type="component" value="Unassembled WGS sequence"/>
</dbReference>
<keyword evidence="3" id="KW-1133">Transmembrane helix</keyword>
<evidence type="ECO:0000313" key="6">
    <source>
        <dbReference type="EMBL" id="MFC6645292.1"/>
    </source>
</evidence>
<feature type="transmembrane region" description="Helical" evidence="3">
    <location>
        <begin position="1121"/>
        <end position="1139"/>
    </location>
</feature>
<feature type="signal peptide" evidence="4">
    <location>
        <begin position="1"/>
        <end position="25"/>
    </location>
</feature>
<evidence type="ECO:0000256" key="2">
    <source>
        <dbReference type="PROSITE-ProRule" id="PRU00504"/>
    </source>
</evidence>
<dbReference type="InterPro" id="IPR011042">
    <property type="entry name" value="6-blade_b-propeller_TolB-like"/>
</dbReference>
<dbReference type="SUPFAM" id="SSF101898">
    <property type="entry name" value="NHL repeat"/>
    <property type="match status" value="1"/>
</dbReference>
<feature type="domain" description="Bacterial Ig-like" evidence="5">
    <location>
        <begin position="910"/>
        <end position="999"/>
    </location>
</feature>
<dbReference type="Gene3D" id="2.40.10.500">
    <property type="match status" value="2"/>
</dbReference>
<dbReference type="PROSITE" id="PS51125">
    <property type="entry name" value="NHL"/>
    <property type="match status" value="1"/>
</dbReference>
<dbReference type="InterPro" id="IPR001258">
    <property type="entry name" value="NHL_repeat"/>
</dbReference>
<organism evidence="6 7">
    <name type="scientific">Granulicella cerasi</name>
    <dbReference type="NCBI Taxonomy" id="741063"/>
    <lineage>
        <taxon>Bacteria</taxon>
        <taxon>Pseudomonadati</taxon>
        <taxon>Acidobacteriota</taxon>
        <taxon>Terriglobia</taxon>
        <taxon>Terriglobales</taxon>
        <taxon>Acidobacteriaceae</taxon>
        <taxon>Granulicella</taxon>
    </lineage>
</organism>
<proteinExistence type="predicted"/>
<dbReference type="CDD" id="cd05819">
    <property type="entry name" value="NHL"/>
    <property type="match status" value="1"/>
</dbReference>
<dbReference type="PANTHER" id="PTHR24104:SF25">
    <property type="entry name" value="PROTEIN LIN-41"/>
    <property type="match status" value="1"/>
</dbReference>
<name>A0ABW1Z9U8_9BACT</name>
<keyword evidence="3" id="KW-0812">Transmembrane</keyword>
<keyword evidence="3" id="KW-0472">Membrane</keyword>
<dbReference type="InterPro" id="IPR032109">
    <property type="entry name" value="Big_3_5"/>
</dbReference>
<evidence type="ECO:0000259" key="5">
    <source>
        <dbReference type="Pfam" id="PF16640"/>
    </source>
</evidence>
<evidence type="ECO:0000256" key="3">
    <source>
        <dbReference type="SAM" id="Phobius"/>
    </source>
</evidence>
<dbReference type="Gene3D" id="2.60.40.10">
    <property type="entry name" value="Immunoglobulins"/>
    <property type="match status" value="3"/>
</dbReference>
<dbReference type="InterPro" id="IPR050952">
    <property type="entry name" value="TRIM-NHL_E3_ligases"/>
</dbReference>
<dbReference type="Pfam" id="PF16640">
    <property type="entry name" value="Big_3_5"/>
    <property type="match status" value="2"/>
</dbReference>
<dbReference type="EMBL" id="JBHSWI010000001">
    <property type="protein sequence ID" value="MFC6645292.1"/>
    <property type="molecule type" value="Genomic_DNA"/>
</dbReference>
<keyword evidence="4" id="KW-0732">Signal</keyword>
<evidence type="ECO:0000256" key="1">
    <source>
        <dbReference type="ARBA" id="ARBA00022737"/>
    </source>
</evidence>
<reference evidence="7" key="1">
    <citation type="journal article" date="2019" name="Int. J. Syst. Evol. Microbiol.">
        <title>The Global Catalogue of Microorganisms (GCM) 10K type strain sequencing project: providing services to taxonomists for standard genome sequencing and annotation.</title>
        <authorList>
            <consortium name="The Broad Institute Genomics Platform"/>
            <consortium name="The Broad Institute Genome Sequencing Center for Infectious Disease"/>
            <person name="Wu L."/>
            <person name="Ma J."/>
        </authorList>
    </citation>
    <scope>NUCLEOTIDE SEQUENCE [LARGE SCALE GENOMIC DNA]</scope>
    <source>
        <strain evidence="7">CGMCC 1.16026</strain>
    </source>
</reference>
<keyword evidence="7" id="KW-1185">Reference proteome</keyword>
<keyword evidence="1" id="KW-0677">Repeat</keyword>
<sequence>MRLLQKFLLGTSAIAALFTASATQAAVPAVVMSNHQTLYSSLTNGTERVSANARGDVFFHDSAGHQLLELPAGSTTPVVIIKNTNTTTSTSGPSSVDIDTLGNLYFNNTYGGRVIKVPFANGTYATNIDATDATLKANTCTVGATAPCVLQTLGVLTGYYAQTSDTAQDGAQDGTGNFYFVDVNDNVSAGKYNRIVKLTPSGTVTVLIDSLTTASNAQLASDAAGNLWYANGVGLYYAAAGASAFTQVNTTTVSKPTGVTFDKAGNLIVTDTGNNRIVVLPYENGAVNAADQYLLAPYYSANSVGIDASGTIYYSGASGGASSISQLHSSTYNAAALAVNSTTTSALVYAAFNSSITFQTIYQKTVGANMIASVNTCVLGTTYTAGKSCALNVQVKPVRVGPTTALVGVTDASGVVQGQFAFTITGTGSAVNIDPGTQSTITSTLGTPSGVAVDRLGTTYVVDTANNTVLAYASGSTTSTAYGTGLNKPTSVSVDANGDLFIADSGNNRVVEIPSIGAALQSTAQVVVASGLTQPIAVTSGLLDSLFIAQGGSLDQYAVRSIPATKTSTLSTAYAQPLALATDPTGNLYLADGATGTVVELTAPGFRTATNIATGLTTPSGLSTDAAGDLFVVDAGTAKAIVIPNTNGTLSYANAASVGSFASPYGIAADYNGNLYVSDTGAKSLFKVVRTAGAINFGAVNQNTTSATQTATILSSGNTSLTLGSPLYTATGDTARFNILASSTCSAGASLAAGATCTLASTYTPTAKTTNTATYALSAAPTVAPGSFSLVLTGTGTFLAPTTLAVTVSPSTLTYAQAATLTATLTPSQFNVAAATGTVTFYINGVAQKPVTLTNNVATLQTTALLGGTNTVYAVYSGDINYATSTATTVNVGVATASTSTTLTITAPYANPTSAPVGNAVTLAATVTPSVAGSLAGSSINFVSGTTTVASAALTANTNGTYSATVTTTSIPAGSYSVAAVFSGNANYSGSQSAAQTLIISAQGIDMSAAPTSITSTASTPGSTTLTVRSVAGLGTGTAAPVVFSCAGLPANAVCRFTPAYISLPASPATAPVAATQVNLSIEVSVDPGTKTTGASLRTVGTGVAFAFLFAPLLFKRRRKLASLACAAFALIAFAGFTGCSSGSTPKTTAAGTYTVTVTAQASAGVTASLPLTLTVR</sequence>
<accession>A0ABW1Z9U8</accession>
<feature type="repeat" description="NHL" evidence="2">
    <location>
        <begin position="245"/>
        <end position="283"/>
    </location>
</feature>
<dbReference type="InterPro" id="IPR013783">
    <property type="entry name" value="Ig-like_fold"/>
</dbReference>
<evidence type="ECO:0000256" key="4">
    <source>
        <dbReference type="SAM" id="SignalP"/>
    </source>
</evidence>
<dbReference type="RefSeq" id="WP_263371671.1">
    <property type="nucleotide sequence ID" value="NZ_JAGSYD010000003.1"/>
</dbReference>
<feature type="transmembrane region" description="Helical" evidence="3">
    <location>
        <begin position="1095"/>
        <end position="1114"/>
    </location>
</feature>
<dbReference type="Pfam" id="PF01436">
    <property type="entry name" value="NHL"/>
    <property type="match status" value="2"/>
</dbReference>
<feature type="domain" description="Bacterial Ig-like" evidence="5">
    <location>
        <begin position="806"/>
        <end position="894"/>
    </location>
</feature>
<dbReference type="SUPFAM" id="SSF63825">
    <property type="entry name" value="YWTD domain"/>
    <property type="match status" value="1"/>
</dbReference>
<protein>
    <submittedName>
        <fullName evidence="6">Ig-like domain repeat protein</fullName>
    </submittedName>
</protein>
<comment type="caution">
    <text evidence="6">The sequence shown here is derived from an EMBL/GenBank/DDBJ whole genome shotgun (WGS) entry which is preliminary data.</text>
</comment>
<evidence type="ECO:0000313" key="7">
    <source>
        <dbReference type="Proteomes" id="UP001596391"/>
    </source>
</evidence>
<dbReference type="PANTHER" id="PTHR24104">
    <property type="entry name" value="E3 UBIQUITIN-PROTEIN LIGASE NHLRC1-RELATED"/>
    <property type="match status" value="1"/>
</dbReference>
<dbReference type="Gene3D" id="2.120.10.30">
    <property type="entry name" value="TolB, C-terminal domain"/>
    <property type="match status" value="2"/>
</dbReference>
<feature type="chain" id="PRO_5046203612" evidence="4">
    <location>
        <begin position="26"/>
        <end position="1177"/>
    </location>
</feature>